<evidence type="ECO:0000256" key="3">
    <source>
        <dbReference type="ARBA" id="ARBA00022837"/>
    </source>
</evidence>
<dbReference type="SUPFAM" id="SSF49899">
    <property type="entry name" value="Concanavalin A-like lectins/glucanases"/>
    <property type="match status" value="1"/>
</dbReference>
<evidence type="ECO:0000313" key="10">
    <source>
        <dbReference type="Proteomes" id="UP000515163"/>
    </source>
</evidence>
<dbReference type="InterPro" id="IPR003609">
    <property type="entry name" value="Pan_app"/>
</dbReference>
<organism evidence="10 11">
    <name type="scientific">Actinia tenebrosa</name>
    <name type="common">Australian red waratah sea anemone</name>
    <dbReference type="NCBI Taxonomy" id="6105"/>
    <lineage>
        <taxon>Eukaryota</taxon>
        <taxon>Metazoa</taxon>
        <taxon>Cnidaria</taxon>
        <taxon>Anthozoa</taxon>
        <taxon>Hexacorallia</taxon>
        <taxon>Actiniaria</taxon>
        <taxon>Actiniidae</taxon>
        <taxon>Actinia</taxon>
    </lineage>
</organism>
<name>A0A6P8IM70_ACTTE</name>
<sequence>MNSTVKVFMIKWLTMILYAAATNAKCNSSSAIGYMLTGHVYRDFSAPEPLQCYSACKEEEPQCRSFNFHADKRICELNNHSKESRPSNFVPRDVTVYFHSCYRDGLGQTKALAANSCAEILEYEDSVGDGWYWIRTDPARNESAEIYCNMTNGGNMSSSFDLIFPTTRNTTNYAIIDTTIGTLSAFTVSLWLKTTEKILAPFSYAVPSQMNAILLIIDETGFLRFLVNNNQLDGQVRSLDDNAWHHVAATWESVTGHAQVFIDGVLTLNKASISLNTNIAAGGKIVLGQDQDTMGGGFDILQSFAGELTHVYLWDTVLSADVIAQMSRVCKEFPYPGHVVGWKDFDGSLHGEVLRRNLSRCKLEQA</sequence>
<evidence type="ECO:0000256" key="1">
    <source>
        <dbReference type="ARBA" id="ARBA00001913"/>
    </source>
</evidence>
<gene>
    <name evidence="11" type="primary">LOC116302685</name>
</gene>
<dbReference type="PROSITE" id="PS50948">
    <property type="entry name" value="PAN"/>
    <property type="match status" value="1"/>
</dbReference>
<dbReference type="Proteomes" id="UP000515163">
    <property type="component" value="Unplaced"/>
</dbReference>
<dbReference type="InterPro" id="IPR051360">
    <property type="entry name" value="Neuronal_Pentraxin_Related"/>
</dbReference>
<keyword evidence="2" id="KW-0479">Metal-binding</keyword>
<reference evidence="11" key="1">
    <citation type="submission" date="2025-08" db="UniProtKB">
        <authorList>
            <consortium name="RefSeq"/>
        </authorList>
    </citation>
    <scope>IDENTIFICATION</scope>
    <source>
        <tissue evidence="11">Tentacle</tissue>
    </source>
</reference>
<evidence type="ECO:0000256" key="7">
    <source>
        <dbReference type="SAM" id="SignalP"/>
    </source>
</evidence>
<keyword evidence="5" id="KW-0325">Glycoprotein</keyword>
<keyword evidence="10" id="KW-1185">Reference proteome</keyword>
<feature type="signal peptide" evidence="7">
    <location>
        <begin position="1"/>
        <end position="24"/>
    </location>
</feature>
<dbReference type="CDD" id="cd01099">
    <property type="entry name" value="PAN_AP_HGF"/>
    <property type="match status" value="1"/>
</dbReference>
<dbReference type="InParanoid" id="A0A6P8IM70"/>
<dbReference type="SUPFAM" id="SSF57414">
    <property type="entry name" value="Hairpin loop containing domain-like"/>
    <property type="match status" value="1"/>
</dbReference>
<dbReference type="Pfam" id="PF00024">
    <property type="entry name" value="PAN_1"/>
    <property type="match status" value="1"/>
</dbReference>
<dbReference type="GeneID" id="116302685"/>
<proteinExistence type="predicted"/>
<dbReference type="PROSITE" id="PS51828">
    <property type="entry name" value="PTX_2"/>
    <property type="match status" value="1"/>
</dbReference>
<comment type="caution">
    <text evidence="6">Lacks conserved residue(s) required for the propagation of feature annotation.</text>
</comment>
<dbReference type="KEGG" id="aten:116302685"/>
<dbReference type="AlphaFoldDB" id="A0A6P8IM70"/>
<dbReference type="NCBIfam" id="NF040941">
    <property type="entry name" value="GGGWT_bact"/>
    <property type="match status" value="1"/>
</dbReference>
<evidence type="ECO:0000313" key="11">
    <source>
        <dbReference type="RefSeq" id="XP_031567892.1"/>
    </source>
</evidence>
<dbReference type="InterPro" id="IPR001759">
    <property type="entry name" value="PTX_dom"/>
</dbReference>
<evidence type="ECO:0000256" key="6">
    <source>
        <dbReference type="PROSITE-ProRule" id="PRU01172"/>
    </source>
</evidence>
<dbReference type="PANTHER" id="PTHR19277:SF161">
    <property type="entry name" value="LAMININ G DOMAIN-CONTAINING PROTEIN"/>
    <property type="match status" value="1"/>
</dbReference>
<dbReference type="Gene3D" id="2.60.120.200">
    <property type="match status" value="1"/>
</dbReference>
<dbReference type="OrthoDB" id="5946182at2759"/>
<evidence type="ECO:0000256" key="2">
    <source>
        <dbReference type="ARBA" id="ARBA00022723"/>
    </source>
</evidence>
<accession>A0A6P8IM70</accession>
<feature type="chain" id="PRO_5027829248" evidence="7">
    <location>
        <begin position="25"/>
        <end position="366"/>
    </location>
</feature>
<evidence type="ECO:0000259" key="9">
    <source>
        <dbReference type="PROSITE" id="PS51828"/>
    </source>
</evidence>
<feature type="domain" description="Apple" evidence="8">
    <location>
        <begin position="26"/>
        <end position="101"/>
    </location>
</feature>
<keyword evidence="4" id="KW-1015">Disulfide bond</keyword>
<dbReference type="InterPro" id="IPR013320">
    <property type="entry name" value="ConA-like_dom_sf"/>
</dbReference>
<dbReference type="PANTHER" id="PTHR19277">
    <property type="entry name" value="PENTRAXIN"/>
    <property type="match status" value="1"/>
</dbReference>
<dbReference type="Gene3D" id="3.50.4.10">
    <property type="entry name" value="Hepatocyte Growth Factor"/>
    <property type="match status" value="1"/>
</dbReference>
<evidence type="ECO:0000259" key="8">
    <source>
        <dbReference type="PROSITE" id="PS50948"/>
    </source>
</evidence>
<keyword evidence="7" id="KW-0732">Signal</keyword>
<feature type="domain" description="Pentraxin (PTX)" evidence="9">
    <location>
        <begin position="158"/>
        <end position="361"/>
    </location>
</feature>
<dbReference type="Pfam" id="PF00354">
    <property type="entry name" value="Pentaxin"/>
    <property type="match status" value="1"/>
</dbReference>
<dbReference type="SMART" id="SM00159">
    <property type="entry name" value="PTX"/>
    <property type="match status" value="1"/>
</dbReference>
<comment type="cofactor">
    <cofactor evidence="1">
        <name>Ca(2+)</name>
        <dbReference type="ChEBI" id="CHEBI:29108"/>
    </cofactor>
</comment>
<dbReference type="RefSeq" id="XP_031567892.1">
    <property type="nucleotide sequence ID" value="XM_031712032.1"/>
</dbReference>
<dbReference type="Gene3D" id="3.30.750.130">
    <property type="match status" value="1"/>
</dbReference>
<evidence type="ECO:0000256" key="4">
    <source>
        <dbReference type="ARBA" id="ARBA00023157"/>
    </source>
</evidence>
<protein>
    <submittedName>
        <fullName evidence="11">Neuronal pentraxin-2-like</fullName>
    </submittedName>
</protein>
<dbReference type="PRINTS" id="PR00895">
    <property type="entry name" value="PENTAXIN"/>
</dbReference>
<evidence type="ECO:0000256" key="5">
    <source>
        <dbReference type="ARBA" id="ARBA00023180"/>
    </source>
</evidence>
<dbReference type="GO" id="GO:0046872">
    <property type="term" value="F:metal ion binding"/>
    <property type="evidence" value="ECO:0007669"/>
    <property type="project" value="UniProtKB-KW"/>
</dbReference>
<dbReference type="FunCoup" id="A0A6P8IM70">
    <property type="interactions" value="630"/>
</dbReference>
<keyword evidence="3" id="KW-0106">Calcium</keyword>